<dbReference type="PANTHER" id="PTHR42877:SF12">
    <property type="entry name" value="MONOOXYGENASE"/>
    <property type="match status" value="1"/>
</dbReference>
<evidence type="ECO:0000313" key="6">
    <source>
        <dbReference type="Proteomes" id="UP000559027"/>
    </source>
</evidence>
<dbReference type="GO" id="GO:0050660">
    <property type="term" value="F:flavin adenine dinucleotide binding"/>
    <property type="evidence" value="ECO:0007669"/>
    <property type="project" value="InterPro"/>
</dbReference>
<dbReference type="EMBL" id="JAACJO010000002">
    <property type="protein sequence ID" value="KAF5362008.1"/>
    <property type="molecule type" value="Genomic_DNA"/>
</dbReference>
<accession>A0A8H5GBS3</accession>
<evidence type="ECO:0000256" key="2">
    <source>
        <dbReference type="ARBA" id="ARBA00022630"/>
    </source>
</evidence>
<evidence type="ECO:0000256" key="1">
    <source>
        <dbReference type="ARBA" id="ARBA00010139"/>
    </source>
</evidence>
<dbReference type="GO" id="GO:0004499">
    <property type="term" value="F:N,N-dimethylaniline monooxygenase activity"/>
    <property type="evidence" value="ECO:0007669"/>
    <property type="project" value="InterPro"/>
</dbReference>
<keyword evidence="6" id="KW-1185">Reference proteome</keyword>
<protein>
    <submittedName>
        <fullName evidence="5">Uncharacterized protein</fullName>
    </submittedName>
</protein>
<dbReference type="SUPFAM" id="SSF51905">
    <property type="entry name" value="FAD/NAD(P)-binding domain"/>
    <property type="match status" value="2"/>
</dbReference>
<proteinExistence type="inferred from homology"/>
<dbReference type="OrthoDB" id="74360at2759"/>
<keyword evidence="2" id="KW-0285">Flavoprotein</keyword>
<keyword evidence="4" id="KW-0560">Oxidoreductase</keyword>
<dbReference type="AlphaFoldDB" id="A0A8H5GBS3"/>
<dbReference type="InterPro" id="IPR051209">
    <property type="entry name" value="FAD-bind_Monooxygenase_sf"/>
</dbReference>
<name>A0A8H5GBS3_9AGAR</name>
<dbReference type="Gene3D" id="3.50.50.60">
    <property type="entry name" value="FAD/NAD(P)-binding domain"/>
    <property type="match status" value="2"/>
</dbReference>
<evidence type="ECO:0000313" key="5">
    <source>
        <dbReference type="EMBL" id="KAF5362008.1"/>
    </source>
</evidence>
<keyword evidence="3" id="KW-0274">FAD</keyword>
<dbReference type="PANTHER" id="PTHR42877">
    <property type="entry name" value="L-ORNITHINE N(5)-MONOOXYGENASE-RELATED"/>
    <property type="match status" value="1"/>
</dbReference>
<organism evidence="5 6">
    <name type="scientific">Leucocoprinus leucothites</name>
    <dbReference type="NCBI Taxonomy" id="201217"/>
    <lineage>
        <taxon>Eukaryota</taxon>
        <taxon>Fungi</taxon>
        <taxon>Dikarya</taxon>
        <taxon>Basidiomycota</taxon>
        <taxon>Agaricomycotina</taxon>
        <taxon>Agaricomycetes</taxon>
        <taxon>Agaricomycetidae</taxon>
        <taxon>Agaricales</taxon>
        <taxon>Agaricineae</taxon>
        <taxon>Agaricaceae</taxon>
        <taxon>Leucocoprinus</taxon>
    </lineage>
</organism>
<dbReference type="Pfam" id="PF00743">
    <property type="entry name" value="FMO-like"/>
    <property type="match status" value="1"/>
</dbReference>
<evidence type="ECO:0000256" key="3">
    <source>
        <dbReference type="ARBA" id="ARBA00022827"/>
    </source>
</evidence>
<sequence length="576" mass="65292">MPDGNSHNSPNHWRGKPIHNQRHLKVVCIGAGASGLMLAYKLQRSFENFELTIYEKNADIGGTWFENKYPGCACDITAHVYTWSFEPNPNWSSVYAGTDEILQYLNGFCDKYDLRKYCKFNKRVSRAEWNNDKGHWDVEITDGTSGTVTRDYGHFLLNATGFLNHWKWPDIPGLDSFEGKVLHTARWDKDLELPDKHVAILGTGSSALQLIPAILPKVKKITSFNRTPTWIFPTQALQQRSYSDDEIKEFNTNPEKLTRHRKELDDALTSLFPMFFKDSTVQKAVSQNVGEAMKAIVKGSVLEDKIVPSWSLGCRRITPGVGYLEALVHEKTEVVTSGVKSVTPKGCVSEEGKEYPVDIIVCATGFDTSYIPYFPIVGLNGRLLSDAWQDEPQTYFGIATPDFPNYFTFMGPTSTVGNGPVLVGMEAQADYALKLINRWQTENIHSIAPRADAVQEFMDHKNEFMKNMVWSLECRSWYKSHKVDGPVRSLWPGSSLHHLEAFAEPRYEDWNFTYIGNRFAYLGNGHSQTELDHTADWSWYRTNEDNGPLLGRAKHRKALTNSGTVVRSETVSSFQL</sequence>
<gene>
    <name evidence="5" type="ORF">D9756_002403</name>
</gene>
<evidence type="ECO:0000256" key="4">
    <source>
        <dbReference type="ARBA" id="ARBA00023002"/>
    </source>
</evidence>
<dbReference type="Proteomes" id="UP000559027">
    <property type="component" value="Unassembled WGS sequence"/>
</dbReference>
<dbReference type="InterPro" id="IPR020946">
    <property type="entry name" value="Flavin_mOase-like"/>
</dbReference>
<comment type="caution">
    <text evidence="5">The sequence shown here is derived from an EMBL/GenBank/DDBJ whole genome shotgun (WGS) entry which is preliminary data.</text>
</comment>
<dbReference type="InterPro" id="IPR036188">
    <property type="entry name" value="FAD/NAD-bd_sf"/>
</dbReference>
<comment type="similarity">
    <text evidence="1">Belongs to the FAD-binding monooxygenase family.</text>
</comment>
<reference evidence="5 6" key="1">
    <citation type="journal article" date="2020" name="ISME J.">
        <title>Uncovering the hidden diversity of litter-decomposition mechanisms in mushroom-forming fungi.</title>
        <authorList>
            <person name="Floudas D."/>
            <person name="Bentzer J."/>
            <person name="Ahren D."/>
            <person name="Johansson T."/>
            <person name="Persson P."/>
            <person name="Tunlid A."/>
        </authorList>
    </citation>
    <scope>NUCLEOTIDE SEQUENCE [LARGE SCALE GENOMIC DNA]</scope>
    <source>
        <strain evidence="5 6">CBS 146.42</strain>
    </source>
</reference>
<dbReference type="GO" id="GO:0050661">
    <property type="term" value="F:NADP binding"/>
    <property type="evidence" value="ECO:0007669"/>
    <property type="project" value="InterPro"/>
</dbReference>